<dbReference type="OrthoDB" id="636817at2759"/>
<evidence type="ECO:0000256" key="9">
    <source>
        <dbReference type="ARBA" id="ARBA00023180"/>
    </source>
</evidence>
<accession>A0A833VCP8</accession>
<dbReference type="PANTHER" id="PTHR10108:SF1130">
    <property type="entry name" value="METHYLTRANSFERASE PMT26-RELATED"/>
    <property type="match status" value="1"/>
</dbReference>
<feature type="compositionally biased region" description="Polar residues" evidence="11">
    <location>
        <begin position="233"/>
        <end position="250"/>
    </location>
</feature>
<evidence type="ECO:0000256" key="4">
    <source>
        <dbReference type="ARBA" id="ARBA00022679"/>
    </source>
</evidence>
<keyword evidence="6" id="KW-0735">Signal-anchor</keyword>
<keyword evidence="9" id="KW-0325">Glycoprotein</keyword>
<keyword evidence="5 12" id="KW-0812">Transmembrane</keyword>
<comment type="subcellular location">
    <subcellularLocation>
        <location evidence="10">Endomembrane system</location>
        <topology evidence="10">Single-pass membrane protein</topology>
    </subcellularLocation>
    <subcellularLocation>
        <location evidence="1">Membrane</location>
        <topology evidence="1">Single-pass type II membrane protein</topology>
    </subcellularLocation>
</comment>
<dbReference type="Pfam" id="PF03141">
    <property type="entry name" value="Methyltransf_29"/>
    <property type="match status" value="1"/>
</dbReference>
<dbReference type="InterPro" id="IPR004159">
    <property type="entry name" value="Put_SAM_MeTrfase"/>
</dbReference>
<dbReference type="GO" id="GO:0016020">
    <property type="term" value="C:membrane"/>
    <property type="evidence" value="ECO:0007669"/>
    <property type="project" value="UniProtKB-SubCell"/>
</dbReference>
<feature type="region of interest" description="Disordered" evidence="11">
    <location>
        <begin position="39"/>
        <end position="252"/>
    </location>
</feature>
<evidence type="ECO:0000256" key="5">
    <source>
        <dbReference type="ARBA" id="ARBA00022692"/>
    </source>
</evidence>
<dbReference type="GO" id="GO:0008168">
    <property type="term" value="F:methyltransferase activity"/>
    <property type="evidence" value="ECO:0007669"/>
    <property type="project" value="UniProtKB-KW"/>
</dbReference>
<gene>
    <name evidence="13" type="ORF">FCM35_KLT20785</name>
</gene>
<feature type="region of interest" description="Disordered" evidence="11">
    <location>
        <begin position="287"/>
        <end position="314"/>
    </location>
</feature>
<evidence type="ECO:0000256" key="6">
    <source>
        <dbReference type="ARBA" id="ARBA00022968"/>
    </source>
</evidence>
<evidence type="ECO:0000256" key="10">
    <source>
        <dbReference type="ARBA" id="ARBA00037847"/>
    </source>
</evidence>
<protein>
    <submittedName>
        <fullName evidence="13">Putative methyltransferase PMT26</fullName>
    </submittedName>
</protein>
<evidence type="ECO:0000256" key="1">
    <source>
        <dbReference type="ARBA" id="ARBA00004606"/>
    </source>
</evidence>
<name>A0A833VCP8_9POAL</name>
<reference evidence="13" key="1">
    <citation type="submission" date="2020-01" db="EMBL/GenBank/DDBJ databases">
        <title>Genome sequence of Kobresia littledalei, the first chromosome-level genome in the family Cyperaceae.</title>
        <authorList>
            <person name="Qu G."/>
        </authorList>
    </citation>
    <scope>NUCLEOTIDE SEQUENCE</scope>
    <source>
        <strain evidence="13">C.B.Clarke</strain>
        <tissue evidence="13">Leaf</tissue>
    </source>
</reference>
<feature type="transmembrane region" description="Helical" evidence="12">
    <location>
        <begin position="16"/>
        <end position="35"/>
    </location>
</feature>
<sequence length="853" mass="95442">MALFERNPSRRPSNSYSTATFVVFVALVLVGVWMLTSSTFTPVSLPSGSKSETNEPVSETETIVTSEEQPVVVPTDTQQEDTNTDTNTESSSNETENKKGDGNESENKKENGNESENKMENGNEKKSDEKIEEENSSKPSEDTKGGNESKDDTENKPGEDAKGQSENGTPKFDDENGKTEGGELVTPGEGTQELISQNKTSETESASESSTEKTEQNTSNDESNNSENDKGFSTETTTSENQPEPNSGQETVEKELTLEQNSTDTPIKESFPNGAQSELLNETSTQNGTFSTQAAESKNQKEMQSTSGNKKGNKNDAVAVTWKLCNTSAGADYIPCLDNEVAIKKLRTTGHYEHRERHCPDEAPTCLVPLPEGYKRSIEWPHSRDKIWYHNVPHTLLADVKGHQNWVKVSGEYLSFPGGGTQFKNGALHYIDNIQESLPDIAWGKKARVVLDVGCGVASFGGFLFDRDVLTMSFAPKDEHEAQVQFALERGIPAISAVMGTKRLPYPSLSFDVIHCARCRVPWHVDGGMLLLELNRLLRPGGYFVWSATPVYQKLPEDVEIWEAMSELMKAMCWKMVKKTKDTLNMVGLAIYQKPLDNKCYEQRKENTPPMCQGSDDPNAAWNISLKACMHKLPVDPNVRGSKWPEQWPKRAVKAPYWLNESQIGVYGKPAPKDFEADYVHWKHVVSNSYINGMGIDWSHIRNVMDMRAVYGGFAAALKDMKVWVMNVVPIDSPDTLPVIYERGLFGMYHNWCESFSTYPRSYDLLHADHLFSRIKKKCNILPLMAEVDRMLRPEGKLIVRDTSETINEIESIAKSLKYEVRMTYTKEKEGLLCVQKTTWRPTEVETSTAPLS</sequence>
<dbReference type="InterPro" id="IPR029063">
    <property type="entry name" value="SAM-dependent_MTases_sf"/>
</dbReference>
<comment type="caution">
    <text evidence="13">The sequence shown here is derived from an EMBL/GenBank/DDBJ whole genome shotgun (WGS) entry which is preliminary data.</text>
</comment>
<feature type="compositionally biased region" description="Polar residues" evidence="11">
    <location>
        <begin position="39"/>
        <end position="51"/>
    </location>
</feature>
<keyword evidence="7 12" id="KW-1133">Transmembrane helix</keyword>
<dbReference type="SUPFAM" id="SSF53335">
    <property type="entry name" value="S-adenosyl-L-methionine-dependent methyltransferases"/>
    <property type="match status" value="2"/>
</dbReference>
<comment type="similarity">
    <text evidence="2">Belongs to the methyltransferase superfamily.</text>
</comment>
<dbReference type="GO" id="GO:0032259">
    <property type="term" value="P:methylation"/>
    <property type="evidence" value="ECO:0007669"/>
    <property type="project" value="UniProtKB-KW"/>
</dbReference>
<feature type="compositionally biased region" description="Basic and acidic residues" evidence="11">
    <location>
        <begin position="171"/>
        <end position="181"/>
    </location>
</feature>
<proteinExistence type="inferred from homology"/>
<feature type="compositionally biased region" description="Low complexity" evidence="11">
    <location>
        <begin position="199"/>
        <end position="209"/>
    </location>
</feature>
<feature type="compositionally biased region" description="Low complexity" evidence="11">
    <location>
        <begin position="84"/>
        <end position="94"/>
    </location>
</feature>
<evidence type="ECO:0000313" key="14">
    <source>
        <dbReference type="Proteomes" id="UP000623129"/>
    </source>
</evidence>
<evidence type="ECO:0000256" key="12">
    <source>
        <dbReference type="SAM" id="Phobius"/>
    </source>
</evidence>
<dbReference type="PANTHER" id="PTHR10108">
    <property type="entry name" value="SAM-DEPENDENT METHYLTRANSFERASE"/>
    <property type="match status" value="1"/>
</dbReference>
<evidence type="ECO:0000256" key="8">
    <source>
        <dbReference type="ARBA" id="ARBA00023136"/>
    </source>
</evidence>
<keyword evidence="4 13" id="KW-0808">Transferase</keyword>
<feature type="compositionally biased region" description="Polar residues" evidence="11">
    <location>
        <begin position="287"/>
        <end position="310"/>
    </location>
</feature>
<dbReference type="Proteomes" id="UP000623129">
    <property type="component" value="Unassembled WGS sequence"/>
</dbReference>
<dbReference type="Gene3D" id="3.40.50.150">
    <property type="entry name" value="Vaccinia Virus protein VP39"/>
    <property type="match status" value="1"/>
</dbReference>
<organism evidence="13 14">
    <name type="scientific">Carex littledalei</name>
    <dbReference type="NCBI Taxonomy" id="544730"/>
    <lineage>
        <taxon>Eukaryota</taxon>
        <taxon>Viridiplantae</taxon>
        <taxon>Streptophyta</taxon>
        <taxon>Embryophyta</taxon>
        <taxon>Tracheophyta</taxon>
        <taxon>Spermatophyta</taxon>
        <taxon>Magnoliopsida</taxon>
        <taxon>Liliopsida</taxon>
        <taxon>Poales</taxon>
        <taxon>Cyperaceae</taxon>
        <taxon>Cyperoideae</taxon>
        <taxon>Cariceae</taxon>
        <taxon>Carex</taxon>
        <taxon>Carex subgen. Euthyceras</taxon>
    </lineage>
</organism>
<keyword evidence="8 12" id="KW-0472">Membrane</keyword>
<evidence type="ECO:0000256" key="2">
    <source>
        <dbReference type="ARBA" id="ARBA00008361"/>
    </source>
</evidence>
<evidence type="ECO:0000256" key="11">
    <source>
        <dbReference type="SAM" id="MobiDB-lite"/>
    </source>
</evidence>
<dbReference type="FunFam" id="3.40.50.150:FF:000084">
    <property type="entry name" value="probable methyltransferase PMT23"/>
    <property type="match status" value="1"/>
</dbReference>
<dbReference type="AlphaFoldDB" id="A0A833VCP8"/>
<keyword evidence="14" id="KW-1185">Reference proteome</keyword>
<feature type="compositionally biased region" description="Basic and acidic residues" evidence="11">
    <location>
        <begin position="95"/>
        <end position="163"/>
    </location>
</feature>
<evidence type="ECO:0000256" key="3">
    <source>
        <dbReference type="ARBA" id="ARBA00022603"/>
    </source>
</evidence>
<keyword evidence="3 13" id="KW-0489">Methyltransferase</keyword>
<evidence type="ECO:0000256" key="7">
    <source>
        <dbReference type="ARBA" id="ARBA00022989"/>
    </source>
</evidence>
<dbReference type="GO" id="GO:0005768">
    <property type="term" value="C:endosome"/>
    <property type="evidence" value="ECO:0007669"/>
    <property type="project" value="TreeGrafter"/>
</dbReference>
<feature type="compositionally biased region" description="Low complexity" evidence="11">
    <location>
        <begin position="216"/>
        <end position="226"/>
    </location>
</feature>
<feature type="compositionally biased region" description="Low complexity" evidence="11">
    <location>
        <begin position="55"/>
        <end position="68"/>
    </location>
</feature>
<dbReference type="EMBL" id="SWLB01000009">
    <property type="protein sequence ID" value="KAF3334181.1"/>
    <property type="molecule type" value="Genomic_DNA"/>
</dbReference>
<dbReference type="GO" id="GO:0005802">
    <property type="term" value="C:trans-Golgi network"/>
    <property type="evidence" value="ECO:0007669"/>
    <property type="project" value="TreeGrafter"/>
</dbReference>
<evidence type="ECO:0000313" key="13">
    <source>
        <dbReference type="EMBL" id="KAF3334181.1"/>
    </source>
</evidence>